<dbReference type="Proteomes" id="UP000241848">
    <property type="component" value="Unassembled WGS sequence"/>
</dbReference>
<feature type="signal peptide" evidence="2">
    <location>
        <begin position="1"/>
        <end position="27"/>
    </location>
</feature>
<sequence length="177" mass="18147">MKKFAWVFTSTLVAVVSAGCGSTGTSAAASAHAGKTSASSIIKVGTATISGHKTQVLENNKGYTLYYYTKDTPTHSACDANETCAKIWSAAKAHKVPVVASVHGKFSLLKGQIEYEGHPLYTYSGDSGPGQTHGEGLLGEWWVATPSLKAASSSQSSSSSSASSSSSSSSSSSYGGY</sequence>
<protein>
    <recommendedName>
        <fullName evidence="5">Lipoprotein with Yx(FWY)xxD motif</fullName>
    </recommendedName>
</protein>
<feature type="region of interest" description="Disordered" evidence="1">
    <location>
        <begin position="151"/>
        <end position="177"/>
    </location>
</feature>
<evidence type="ECO:0000313" key="4">
    <source>
        <dbReference type="Proteomes" id="UP000241848"/>
    </source>
</evidence>
<evidence type="ECO:0000313" key="3">
    <source>
        <dbReference type="EMBL" id="PSR22619.1"/>
    </source>
</evidence>
<dbReference type="PANTHER" id="PTHR39335">
    <property type="entry name" value="BLL4220 PROTEIN"/>
    <property type="match status" value="1"/>
</dbReference>
<reference evidence="3 4" key="1">
    <citation type="journal article" date="2014" name="BMC Genomics">
        <title>Comparison of environmental and isolate Sulfobacillus genomes reveals diverse carbon, sulfur, nitrogen, and hydrogen metabolisms.</title>
        <authorList>
            <person name="Justice N.B."/>
            <person name="Norman A."/>
            <person name="Brown C.T."/>
            <person name="Singh A."/>
            <person name="Thomas B.C."/>
            <person name="Banfield J.F."/>
        </authorList>
    </citation>
    <scope>NUCLEOTIDE SEQUENCE [LARGE SCALE GENOMIC DNA]</scope>
    <source>
        <strain evidence="3">AMDSBA3</strain>
    </source>
</reference>
<gene>
    <name evidence="3" type="ORF">C7B45_06070</name>
</gene>
<evidence type="ECO:0008006" key="5">
    <source>
        <dbReference type="Google" id="ProtNLM"/>
    </source>
</evidence>
<accession>A0A2T2WK49</accession>
<organism evidence="3 4">
    <name type="scientific">Sulfobacillus acidophilus</name>
    <dbReference type="NCBI Taxonomy" id="53633"/>
    <lineage>
        <taxon>Bacteria</taxon>
        <taxon>Bacillati</taxon>
        <taxon>Bacillota</taxon>
        <taxon>Clostridia</taxon>
        <taxon>Eubacteriales</taxon>
        <taxon>Clostridiales Family XVII. Incertae Sedis</taxon>
        <taxon>Sulfobacillus</taxon>
    </lineage>
</organism>
<evidence type="ECO:0000256" key="1">
    <source>
        <dbReference type="SAM" id="MobiDB-lite"/>
    </source>
</evidence>
<keyword evidence="2" id="KW-0732">Signal</keyword>
<evidence type="ECO:0000256" key="2">
    <source>
        <dbReference type="SAM" id="SignalP"/>
    </source>
</evidence>
<name>A0A2T2WK49_9FIRM</name>
<dbReference type="Pfam" id="PF03640">
    <property type="entry name" value="Lipoprotein_15"/>
    <property type="match status" value="2"/>
</dbReference>
<comment type="caution">
    <text evidence="3">The sequence shown here is derived from an EMBL/GenBank/DDBJ whole genome shotgun (WGS) entry which is preliminary data.</text>
</comment>
<feature type="chain" id="PRO_5039040421" description="Lipoprotein with Yx(FWY)xxD motif" evidence="2">
    <location>
        <begin position="28"/>
        <end position="177"/>
    </location>
</feature>
<dbReference type="GO" id="GO:0043448">
    <property type="term" value="P:alkane catabolic process"/>
    <property type="evidence" value="ECO:0007669"/>
    <property type="project" value="TreeGrafter"/>
</dbReference>
<dbReference type="InterPro" id="IPR005297">
    <property type="entry name" value="Lipoprotein_repeat"/>
</dbReference>
<dbReference type="PANTHER" id="PTHR39335:SF1">
    <property type="entry name" value="BLL4220 PROTEIN"/>
    <property type="match status" value="1"/>
</dbReference>
<dbReference type="EMBL" id="PXYV01000014">
    <property type="protein sequence ID" value="PSR22619.1"/>
    <property type="molecule type" value="Genomic_DNA"/>
</dbReference>
<proteinExistence type="predicted"/>
<dbReference type="PROSITE" id="PS51257">
    <property type="entry name" value="PROKAR_LIPOPROTEIN"/>
    <property type="match status" value="1"/>
</dbReference>
<dbReference type="AlphaFoldDB" id="A0A2T2WK49"/>